<feature type="transmembrane region" description="Helical" evidence="1">
    <location>
        <begin position="6"/>
        <end position="25"/>
    </location>
</feature>
<feature type="transmembrane region" description="Helical" evidence="1">
    <location>
        <begin position="429"/>
        <end position="446"/>
    </location>
</feature>
<sequence length="693" mass="71600">MWPTFFLAALTAAAYAVAPGCLALAAMGLPPLVALGAGAGCTFLLYGVISLACSMAGVPLSAVGLFALGCAPGIVGLAARGLARKGRHRRKRTFGFEPTPLLSLRGRTVGLAGASLAVYVAAGIVLATGVFVLSLDGPGSFVQKWDNVTHLNLIAAFAGSGDFSLLGGSVYEDLAAQGAAPVQESLSYYPSGWHALAAMAAETVGAPTTLAANAANYALLAFVLPLGCCLLANALFPKRPVVVLAGAAAMLAFGPFPWTLLTWGPLYSNFAAFCTVPGAVALFALGLQDGLRKNARALLFSAFALTAASCVFTQPNALFTEAFLLAPLCVGRACDIPAALGWHGRQARIGAAGFGVGAAFVICGIWIALVFAPPLASVVSYEWPATLSLSEAAAAAATLSFPGSGTELLLAALCLVGVVCALRERRLRWLAVSYALALVFYVVSAGTDGALKTVLCGFWYSDAYRIAGLVALAGFPVASLGLAACARFAMRAAERLHASPRGRTAAAAATLAAAAALLYCPNASLGPLSVPTPFGEVAGTLSWWNDASRPDSLDADERAFLHQVQSVAGDGLVVNQPYDGSVFGASTTGVNLYFRSLGDVTSPDGASADSLVIRERLDELAESPDVQRAVDSIGAAYVLQLDQGKPQNPDSNIELYEHDEDWKGIDAITDDTPGFEAVLAEGDRRLYRILPQE</sequence>
<evidence type="ECO:0000313" key="3">
    <source>
        <dbReference type="EMBL" id="QTU84782.1"/>
    </source>
</evidence>
<keyword evidence="4" id="KW-1185">Reference proteome</keyword>
<feature type="transmembrane region" description="Helical" evidence="1">
    <location>
        <begin position="466"/>
        <end position="490"/>
    </location>
</feature>
<keyword evidence="1" id="KW-1133">Transmembrane helix</keyword>
<feature type="transmembrane region" description="Helical" evidence="1">
    <location>
        <begin position="266"/>
        <end position="285"/>
    </location>
</feature>
<feature type="transmembrane region" description="Helical" evidence="1">
    <location>
        <begin position="349"/>
        <end position="372"/>
    </location>
</feature>
<accession>A0A9E6MR16</accession>
<evidence type="ECO:0000313" key="4">
    <source>
        <dbReference type="Proteomes" id="UP000636394"/>
    </source>
</evidence>
<feature type="transmembrane region" description="Helical" evidence="1">
    <location>
        <begin position="217"/>
        <end position="236"/>
    </location>
</feature>
<feature type="transmembrane region" description="Helical" evidence="1">
    <location>
        <begin position="241"/>
        <end position="260"/>
    </location>
</feature>
<evidence type="ECO:0000256" key="1">
    <source>
        <dbReference type="SAM" id="Phobius"/>
    </source>
</evidence>
<dbReference type="Proteomes" id="UP000671910">
    <property type="component" value="Chromosome"/>
</dbReference>
<gene>
    <name evidence="2" type="ORF">GMI68_08590</name>
    <name evidence="3" type="ORF">J7S26_02345</name>
</gene>
<name>A0A9E6MR16_9ACTN</name>
<feature type="transmembrane region" description="Helical" evidence="1">
    <location>
        <begin position="392"/>
        <end position="422"/>
    </location>
</feature>
<keyword evidence="1" id="KW-0812">Transmembrane</keyword>
<feature type="transmembrane region" description="Helical" evidence="1">
    <location>
        <begin position="109"/>
        <end position="135"/>
    </location>
</feature>
<dbReference type="KEGG" id="ebz:J7S26_02345"/>
<evidence type="ECO:0000313" key="2">
    <source>
        <dbReference type="EMBL" id="NHM14811.1"/>
    </source>
</evidence>
<proteinExistence type="predicted"/>
<reference evidence="2 4" key="1">
    <citation type="submission" date="2019-11" db="EMBL/GenBank/DDBJ databases">
        <title>Eggerthellaceae novel genus isolated from the rectal contents of marmort.</title>
        <authorList>
            <person name="Zhang G."/>
        </authorList>
    </citation>
    <scope>NUCLEOTIDE SEQUENCE [LARGE SCALE GENOMIC DNA]</scope>
    <source>
        <strain evidence="4">zg-886</strain>
        <strain evidence="2">Zg-886</strain>
    </source>
</reference>
<evidence type="ECO:0000313" key="5">
    <source>
        <dbReference type="Proteomes" id="UP000671910"/>
    </source>
</evidence>
<dbReference type="Pfam" id="PF20176">
    <property type="entry name" value="DUF6541"/>
    <property type="match status" value="1"/>
</dbReference>
<keyword evidence="1" id="KW-0472">Membrane</keyword>
<dbReference type="EMBL" id="CP072829">
    <property type="protein sequence ID" value="QTU84782.1"/>
    <property type="molecule type" value="Genomic_DNA"/>
</dbReference>
<dbReference type="InterPro" id="IPR046671">
    <property type="entry name" value="DUF6541"/>
</dbReference>
<dbReference type="Proteomes" id="UP000636394">
    <property type="component" value="Unassembled WGS sequence"/>
</dbReference>
<organism evidence="3 5">
    <name type="scientific">Xiamenia xianingshaonis</name>
    <dbReference type="NCBI Taxonomy" id="2682776"/>
    <lineage>
        <taxon>Bacteria</taxon>
        <taxon>Bacillati</taxon>
        <taxon>Actinomycetota</taxon>
        <taxon>Coriobacteriia</taxon>
        <taxon>Eggerthellales</taxon>
        <taxon>Eggerthellaceae</taxon>
        <taxon>Xiamenia</taxon>
    </lineage>
</organism>
<reference evidence="3" key="2">
    <citation type="submission" date="2021-04" db="EMBL/GenBank/DDBJ databases">
        <title>Novel species in family Eggerthellaceae.</title>
        <authorList>
            <person name="Zhang G."/>
        </authorList>
    </citation>
    <scope>NUCLEOTIDE SEQUENCE</scope>
    <source>
        <strain evidence="3">Zg-886</strain>
    </source>
</reference>
<dbReference type="AlphaFoldDB" id="A0A9E6MR16"/>
<feature type="transmembrane region" description="Helical" evidence="1">
    <location>
        <begin position="32"/>
        <end position="57"/>
    </location>
</feature>
<dbReference type="EMBL" id="WPCR01000012">
    <property type="protein sequence ID" value="NHM14811.1"/>
    <property type="molecule type" value="Genomic_DNA"/>
</dbReference>
<protein>
    <submittedName>
        <fullName evidence="3">Uncharacterized protein</fullName>
    </submittedName>
</protein>
<feature type="transmembrane region" description="Helical" evidence="1">
    <location>
        <begin position="63"/>
        <end position="83"/>
    </location>
</feature>
<dbReference type="RefSeq" id="WP_166340226.1">
    <property type="nucleotide sequence ID" value="NZ_CP072829.1"/>
</dbReference>